<dbReference type="GO" id="GO:0050080">
    <property type="term" value="F:malonyl-CoA decarboxylase activity"/>
    <property type="evidence" value="ECO:0007669"/>
    <property type="project" value="InterPro"/>
</dbReference>
<dbReference type="Gene3D" id="3.40.630.150">
    <property type="entry name" value="Malonyl-CoA decarboxylase, catalytic domain"/>
    <property type="match status" value="1"/>
</dbReference>
<dbReference type="PANTHER" id="PTHR28641:SF1">
    <property type="entry name" value="MALONYL-COA DECARBOXYLASE, MITOCHONDRIAL"/>
    <property type="match status" value="1"/>
</dbReference>
<evidence type="ECO:0000313" key="3">
    <source>
        <dbReference type="EMBL" id="MBK9296820.1"/>
    </source>
</evidence>
<dbReference type="InterPro" id="IPR007956">
    <property type="entry name" value="Malonyl_CoA_deC_C"/>
</dbReference>
<protein>
    <submittedName>
        <fullName evidence="3">Malonyl-CoA decarboxylase family protein</fullName>
    </submittedName>
</protein>
<name>A0A936TFP0_9ACTN</name>
<gene>
    <name evidence="3" type="ORF">IPN02_08265</name>
</gene>
<feature type="compositionally biased region" description="Polar residues" evidence="1">
    <location>
        <begin position="71"/>
        <end position="80"/>
    </location>
</feature>
<dbReference type="InterPro" id="IPR038917">
    <property type="entry name" value="Malonyl_CoA_deC"/>
</dbReference>
<feature type="domain" description="Malonyl-CoA decarboxylase C-terminal" evidence="2">
    <location>
        <begin position="5"/>
        <end position="56"/>
    </location>
</feature>
<dbReference type="Proteomes" id="UP000727993">
    <property type="component" value="Unassembled WGS sequence"/>
</dbReference>
<dbReference type="EMBL" id="JADJZA010000006">
    <property type="protein sequence ID" value="MBK9296820.1"/>
    <property type="molecule type" value="Genomic_DNA"/>
</dbReference>
<feature type="region of interest" description="Disordered" evidence="1">
    <location>
        <begin position="67"/>
        <end position="98"/>
    </location>
</feature>
<sequence length="115" mass="13120">MTPSLIEMRRLDWETPASLLQRVAVLEKVHPIESIEQLRDRLDEDRAAFALFHRAWTTSRWPSCGLPSPVASPTHSTRSPTRLRPASRSKRPIPPCSGAFRRHKRGCPPWAWATS</sequence>
<organism evidence="3 4">
    <name type="scientific">Candidatus Neomicrothrix subdominans</name>
    <dbReference type="NCBI Taxonomy" id="2954438"/>
    <lineage>
        <taxon>Bacteria</taxon>
        <taxon>Bacillati</taxon>
        <taxon>Actinomycetota</taxon>
        <taxon>Acidimicrobiia</taxon>
        <taxon>Acidimicrobiales</taxon>
        <taxon>Microthrixaceae</taxon>
        <taxon>Candidatus Neomicrothrix</taxon>
    </lineage>
</organism>
<dbReference type="AlphaFoldDB" id="A0A936TFP0"/>
<reference evidence="3 4" key="1">
    <citation type="submission" date="2020-10" db="EMBL/GenBank/DDBJ databases">
        <title>Connecting structure to function with the recovery of over 1000 high-quality activated sludge metagenome-assembled genomes encoding full-length rRNA genes using long-read sequencing.</title>
        <authorList>
            <person name="Singleton C.M."/>
            <person name="Petriglieri F."/>
            <person name="Kristensen J.M."/>
            <person name="Kirkegaard R.H."/>
            <person name="Michaelsen T.Y."/>
            <person name="Andersen M.H."/>
            <person name="Karst S.M."/>
            <person name="Dueholm M.S."/>
            <person name="Nielsen P.H."/>
            <person name="Albertsen M."/>
        </authorList>
    </citation>
    <scope>NUCLEOTIDE SEQUENCE [LARGE SCALE GENOMIC DNA]</scope>
    <source>
        <strain evidence="3">Lyne_18-Q3-R50-59_MAXAC.006</strain>
    </source>
</reference>
<proteinExistence type="predicted"/>
<dbReference type="PANTHER" id="PTHR28641">
    <property type="match status" value="1"/>
</dbReference>
<evidence type="ECO:0000256" key="1">
    <source>
        <dbReference type="SAM" id="MobiDB-lite"/>
    </source>
</evidence>
<comment type="caution">
    <text evidence="3">The sequence shown here is derived from an EMBL/GenBank/DDBJ whole genome shotgun (WGS) entry which is preliminary data.</text>
</comment>
<dbReference type="Pfam" id="PF05292">
    <property type="entry name" value="MCD"/>
    <property type="match status" value="1"/>
</dbReference>
<evidence type="ECO:0000313" key="4">
    <source>
        <dbReference type="Proteomes" id="UP000727993"/>
    </source>
</evidence>
<dbReference type="InterPro" id="IPR042303">
    <property type="entry name" value="Malonyl_CoA_deC_C_sf"/>
</dbReference>
<dbReference type="GO" id="GO:0006633">
    <property type="term" value="P:fatty acid biosynthetic process"/>
    <property type="evidence" value="ECO:0007669"/>
    <property type="project" value="InterPro"/>
</dbReference>
<dbReference type="GO" id="GO:0006085">
    <property type="term" value="P:acetyl-CoA biosynthetic process"/>
    <property type="evidence" value="ECO:0007669"/>
    <property type="project" value="TreeGrafter"/>
</dbReference>
<accession>A0A936TFP0</accession>
<evidence type="ECO:0000259" key="2">
    <source>
        <dbReference type="Pfam" id="PF05292"/>
    </source>
</evidence>
<dbReference type="GO" id="GO:2001294">
    <property type="term" value="P:malonyl-CoA catabolic process"/>
    <property type="evidence" value="ECO:0007669"/>
    <property type="project" value="TreeGrafter"/>
</dbReference>